<dbReference type="Pfam" id="PF04203">
    <property type="entry name" value="Sortase"/>
    <property type="match status" value="1"/>
</dbReference>
<reference evidence="3 4" key="1">
    <citation type="submission" date="2019-10" db="EMBL/GenBank/DDBJ databases">
        <title>Genomic analysis of Raineyella sp. CBA3103.</title>
        <authorList>
            <person name="Roh S.W."/>
        </authorList>
    </citation>
    <scope>NUCLEOTIDE SEQUENCE [LARGE SCALE GENOMIC DNA]</scope>
    <source>
        <strain evidence="3 4">CBA3103</strain>
    </source>
</reference>
<dbReference type="InterPro" id="IPR042003">
    <property type="entry name" value="Sortase_E"/>
</dbReference>
<dbReference type="KEGG" id="rain:Rai3103_09145"/>
<accession>A0A5Q2FH93</accession>
<proteinExistence type="predicted"/>
<protein>
    <submittedName>
        <fullName evidence="3">Class E sortase</fullName>
    </submittedName>
</protein>
<dbReference type="NCBIfam" id="TIGR01076">
    <property type="entry name" value="sortase_fam"/>
    <property type="match status" value="1"/>
</dbReference>
<sequence>MGLVVGIVLIVVGLVVLGWFGYQYIGTTIVSQQGYSHTTTQLEQSWSGGGAASTTGSGDVRADGSVVRIPGAALGIMRVPAFGESWAVPVLDGTDQTTLAKGLGWYENTNGPGQVGNFAVAGHVVTHGQPFRRLQELKPGATIEVETREAVYTYVMDSSATVKDTDTWVLDPVPGHPGEKATDKLITLTTCADLFRSPDRYIVFGHLVSTRAK</sequence>
<keyword evidence="1" id="KW-0378">Hydrolase</keyword>
<gene>
    <name evidence="3" type="ORF">Rai3103_09145</name>
</gene>
<dbReference type="GO" id="GO:0016787">
    <property type="term" value="F:hydrolase activity"/>
    <property type="evidence" value="ECO:0007669"/>
    <property type="project" value="UniProtKB-KW"/>
</dbReference>
<feature type="active site" description="Proton donor/acceptor" evidence="2">
    <location>
        <position position="123"/>
    </location>
</feature>
<evidence type="ECO:0000256" key="2">
    <source>
        <dbReference type="PIRSR" id="PIRSR605754-1"/>
    </source>
</evidence>
<evidence type="ECO:0000256" key="1">
    <source>
        <dbReference type="ARBA" id="ARBA00022801"/>
    </source>
</evidence>
<keyword evidence="4" id="KW-1185">Reference proteome</keyword>
<dbReference type="NCBIfam" id="NF033747">
    <property type="entry name" value="class_E_sortase"/>
    <property type="match status" value="1"/>
</dbReference>
<dbReference type="CDD" id="cd05830">
    <property type="entry name" value="Sortase_E"/>
    <property type="match status" value="1"/>
</dbReference>
<dbReference type="InterPro" id="IPR023365">
    <property type="entry name" value="Sortase_dom-sf"/>
</dbReference>
<dbReference type="EMBL" id="CP045725">
    <property type="protein sequence ID" value="QGF25157.1"/>
    <property type="molecule type" value="Genomic_DNA"/>
</dbReference>
<name>A0A5Q2FH93_9ACTN</name>
<dbReference type="InterPro" id="IPR053465">
    <property type="entry name" value="Sortase_Class_E"/>
</dbReference>
<dbReference type="AlphaFoldDB" id="A0A5Q2FH93"/>
<organism evidence="3 4">
    <name type="scientific">Raineyella fluvialis</name>
    <dbReference type="NCBI Taxonomy" id="2662261"/>
    <lineage>
        <taxon>Bacteria</taxon>
        <taxon>Bacillati</taxon>
        <taxon>Actinomycetota</taxon>
        <taxon>Actinomycetes</taxon>
        <taxon>Propionibacteriales</taxon>
        <taxon>Propionibacteriaceae</taxon>
        <taxon>Raineyella</taxon>
    </lineage>
</organism>
<feature type="active site" description="Acyl-thioester intermediate" evidence="2">
    <location>
        <position position="191"/>
    </location>
</feature>
<evidence type="ECO:0000313" key="3">
    <source>
        <dbReference type="EMBL" id="QGF25157.1"/>
    </source>
</evidence>
<evidence type="ECO:0000313" key="4">
    <source>
        <dbReference type="Proteomes" id="UP000386847"/>
    </source>
</evidence>
<dbReference type="InterPro" id="IPR005754">
    <property type="entry name" value="Sortase"/>
</dbReference>
<dbReference type="Proteomes" id="UP000386847">
    <property type="component" value="Chromosome"/>
</dbReference>
<dbReference type="Gene3D" id="2.40.260.10">
    <property type="entry name" value="Sortase"/>
    <property type="match status" value="1"/>
</dbReference>
<dbReference type="SUPFAM" id="SSF63817">
    <property type="entry name" value="Sortase"/>
    <property type="match status" value="1"/>
</dbReference>